<protein>
    <recommendedName>
        <fullName evidence="3 6">Flagellar basal body rod protein FlgB</fullName>
    </recommendedName>
</protein>
<proteinExistence type="inferred from homology"/>
<keyword evidence="4 6" id="KW-0975">Bacterial flagellum</keyword>
<dbReference type="PIRSF" id="PIRSF002889">
    <property type="entry name" value="Rod_FlgB"/>
    <property type="match status" value="1"/>
</dbReference>
<keyword evidence="8" id="KW-0966">Cell projection</keyword>
<accession>A0A7Z2VU29</accession>
<name>A0A7Z2VU29_9BURK</name>
<dbReference type="Pfam" id="PF00460">
    <property type="entry name" value="Flg_bb_rod"/>
    <property type="match status" value="1"/>
</dbReference>
<dbReference type="GO" id="GO:0071973">
    <property type="term" value="P:bacterial-type flagellum-dependent cell motility"/>
    <property type="evidence" value="ECO:0007669"/>
    <property type="project" value="InterPro"/>
</dbReference>
<dbReference type="EMBL" id="CP051685">
    <property type="protein sequence ID" value="QJD99490.1"/>
    <property type="molecule type" value="Genomic_DNA"/>
</dbReference>
<evidence type="ECO:0000256" key="6">
    <source>
        <dbReference type="PIRNR" id="PIRNR002889"/>
    </source>
</evidence>
<gene>
    <name evidence="8" type="ORF">HH212_05190</name>
</gene>
<sequence length="123" mass="13057">MFNLVASSTTALLGAALDVTSLRQQAIAQNIANANTPGYRRVMVDFDAQVDGLRRQAGGAQRTAGTLMRPHIVPAADAAQANDVSLDLEVADLSDTVLRHQALLKVVSREYAIIGTAITEGKR</sequence>
<keyword evidence="8" id="KW-0282">Flagellum</keyword>
<comment type="similarity">
    <text evidence="2 6">Belongs to the flagella basal body rod proteins family.</text>
</comment>
<keyword evidence="8" id="KW-0969">Cilium</keyword>
<evidence type="ECO:0000256" key="2">
    <source>
        <dbReference type="ARBA" id="ARBA00009677"/>
    </source>
</evidence>
<organism evidence="8 9">
    <name type="scientific">Massilia forsythiae</name>
    <dbReference type="NCBI Taxonomy" id="2728020"/>
    <lineage>
        <taxon>Bacteria</taxon>
        <taxon>Pseudomonadati</taxon>
        <taxon>Pseudomonadota</taxon>
        <taxon>Betaproteobacteria</taxon>
        <taxon>Burkholderiales</taxon>
        <taxon>Oxalobacteraceae</taxon>
        <taxon>Telluria group</taxon>
        <taxon>Massilia</taxon>
    </lineage>
</organism>
<evidence type="ECO:0000256" key="4">
    <source>
        <dbReference type="ARBA" id="ARBA00023143"/>
    </source>
</evidence>
<evidence type="ECO:0000256" key="5">
    <source>
        <dbReference type="ARBA" id="ARBA00024934"/>
    </source>
</evidence>
<dbReference type="GO" id="GO:0030694">
    <property type="term" value="C:bacterial-type flagellum basal body, rod"/>
    <property type="evidence" value="ECO:0007669"/>
    <property type="project" value="InterPro"/>
</dbReference>
<comment type="subcellular location">
    <subcellularLocation>
        <location evidence="1 6">Bacterial flagellum basal body</location>
    </subcellularLocation>
</comment>
<reference evidence="8 9" key="1">
    <citation type="submission" date="2020-04" db="EMBL/GenBank/DDBJ databases">
        <title>Genome sequencing of novel species.</title>
        <authorList>
            <person name="Heo J."/>
            <person name="Kim S.-J."/>
            <person name="Kim J.-S."/>
            <person name="Hong S.-B."/>
            <person name="Kwon S.-W."/>
        </authorList>
    </citation>
    <scope>NUCLEOTIDE SEQUENCE [LARGE SCALE GENOMIC DNA]</scope>
    <source>
        <strain evidence="8 9">GN2-R2</strain>
    </source>
</reference>
<dbReference type="InterPro" id="IPR006300">
    <property type="entry name" value="FlgB"/>
</dbReference>
<keyword evidence="9" id="KW-1185">Reference proteome</keyword>
<dbReference type="RefSeq" id="WP_169434385.1">
    <property type="nucleotide sequence ID" value="NZ_CP051685.1"/>
</dbReference>
<comment type="function">
    <text evidence="5 6">Structural component of flagellum, the bacterial motility apparatus. Part of the rod structure of flagellar basal body.</text>
</comment>
<dbReference type="AlphaFoldDB" id="A0A7Z2VU29"/>
<evidence type="ECO:0000313" key="8">
    <source>
        <dbReference type="EMBL" id="QJD99490.1"/>
    </source>
</evidence>
<dbReference type="KEGG" id="mfy:HH212_05190"/>
<evidence type="ECO:0000259" key="7">
    <source>
        <dbReference type="Pfam" id="PF00460"/>
    </source>
</evidence>
<comment type="subunit">
    <text evidence="6">The basal body constitutes a major portion of the flagellar organelle and consists of a number of rings mounted on a central rod.</text>
</comment>
<evidence type="ECO:0000313" key="9">
    <source>
        <dbReference type="Proteomes" id="UP000502415"/>
    </source>
</evidence>
<evidence type="ECO:0000256" key="3">
    <source>
        <dbReference type="ARBA" id="ARBA00014376"/>
    </source>
</evidence>
<dbReference type="InterPro" id="IPR001444">
    <property type="entry name" value="Flag_bb_rod_N"/>
</dbReference>
<dbReference type="Proteomes" id="UP000502415">
    <property type="component" value="Chromosome"/>
</dbReference>
<feature type="domain" description="Flagellar basal body rod protein N-terminal" evidence="7">
    <location>
        <begin position="16"/>
        <end position="40"/>
    </location>
</feature>
<evidence type="ECO:0000256" key="1">
    <source>
        <dbReference type="ARBA" id="ARBA00004117"/>
    </source>
</evidence>